<reference evidence="1" key="2">
    <citation type="submission" date="2013-09" db="EMBL/GenBank/DDBJ databases">
        <title>Draft genome sequence of Anaerotruncus colihominis(DSM 17241).</title>
        <authorList>
            <person name="Sudarsanam P."/>
            <person name="Ley R."/>
            <person name="Guruge J."/>
            <person name="Turnbaugh P.J."/>
            <person name="Mahowald M."/>
            <person name="Liep D."/>
            <person name="Gordon J."/>
        </authorList>
    </citation>
    <scope>NUCLEOTIDE SEQUENCE</scope>
    <source>
        <strain evidence="1">DSM 17241</strain>
    </source>
</reference>
<accession>B0PEF4</accession>
<evidence type="ECO:0000313" key="2">
    <source>
        <dbReference type="Proteomes" id="UP000003803"/>
    </source>
</evidence>
<dbReference type="HOGENOM" id="CLU_2840071_0_0_9"/>
<organism evidence="1 2">
    <name type="scientific">Anaerotruncus colihominis DSM 17241</name>
    <dbReference type="NCBI Taxonomy" id="445972"/>
    <lineage>
        <taxon>Bacteria</taxon>
        <taxon>Bacillati</taxon>
        <taxon>Bacillota</taxon>
        <taxon>Clostridia</taxon>
        <taxon>Eubacteriales</taxon>
        <taxon>Oscillospiraceae</taxon>
        <taxon>Anaerotruncus</taxon>
    </lineage>
</organism>
<dbReference type="EMBL" id="ABGD02000024">
    <property type="protein sequence ID" value="EDS10343.1"/>
    <property type="molecule type" value="Genomic_DNA"/>
</dbReference>
<dbReference type="AlphaFoldDB" id="B0PEF4"/>
<sequence length="65" mass="7172">MTEGNYPTEKGEIFLSNRSKELLHVNVGDEITLHAPSRKYPYTISGFWGDVTISADANVVGMSLN</sequence>
<evidence type="ECO:0000313" key="1">
    <source>
        <dbReference type="EMBL" id="EDS10343.1"/>
    </source>
</evidence>
<protein>
    <submittedName>
        <fullName evidence="1">Uncharacterized protein</fullName>
    </submittedName>
</protein>
<dbReference type="eggNOG" id="COG0577">
    <property type="taxonomic scope" value="Bacteria"/>
</dbReference>
<name>B0PEF4_9FIRM</name>
<reference evidence="1" key="1">
    <citation type="submission" date="2007-11" db="EMBL/GenBank/DDBJ databases">
        <authorList>
            <person name="Fulton L."/>
            <person name="Clifton S."/>
            <person name="Fulton B."/>
            <person name="Xu J."/>
            <person name="Minx P."/>
            <person name="Pepin K.H."/>
            <person name="Johnson M."/>
            <person name="Thiruvilangam P."/>
            <person name="Bhonagiri V."/>
            <person name="Nash W.E."/>
            <person name="Mardis E.R."/>
            <person name="Wilson R.K."/>
        </authorList>
    </citation>
    <scope>NUCLEOTIDE SEQUENCE [LARGE SCALE GENOMIC DNA]</scope>
    <source>
        <strain evidence="1">DSM 17241</strain>
    </source>
</reference>
<proteinExistence type="predicted"/>
<gene>
    <name evidence="1" type="ORF">ANACOL_02945</name>
</gene>
<keyword evidence="2" id="KW-1185">Reference proteome</keyword>
<comment type="caution">
    <text evidence="1">The sequence shown here is derived from an EMBL/GenBank/DDBJ whole genome shotgun (WGS) entry which is preliminary data.</text>
</comment>
<dbReference type="Proteomes" id="UP000003803">
    <property type="component" value="Unassembled WGS sequence"/>
</dbReference>